<dbReference type="Gene3D" id="3.10.620.10">
    <property type="entry name" value="Protein N-terminal glutamine amidohydrolase, alpha beta roll"/>
    <property type="match status" value="1"/>
</dbReference>
<keyword evidence="5" id="KW-0378">Hydrolase</keyword>
<comment type="catalytic activity">
    <reaction evidence="7">
        <text>N-terminal L-glutaminyl-[protein] + H2O = N-terminal L-glutamyl-[protein] + NH4(+)</text>
        <dbReference type="Rhea" id="RHEA:50680"/>
        <dbReference type="Rhea" id="RHEA-COMP:12668"/>
        <dbReference type="Rhea" id="RHEA-COMP:12777"/>
        <dbReference type="ChEBI" id="CHEBI:15377"/>
        <dbReference type="ChEBI" id="CHEBI:28938"/>
        <dbReference type="ChEBI" id="CHEBI:64721"/>
        <dbReference type="ChEBI" id="CHEBI:64722"/>
        <dbReference type="EC" id="3.5.1.122"/>
    </reaction>
</comment>
<comment type="similarity">
    <text evidence="1">Belongs to the NTAQ1 family.</text>
</comment>
<comment type="caution">
    <text evidence="10">The sequence shown here is derived from an EMBL/GenBank/DDBJ whole genome shotgun (WGS) entry which is preliminary data.</text>
</comment>
<organism evidence="10 11">
    <name type="scientific">Tilletia horrida</name>
    <dbReference type="NCBI Taxonomy" id="155126"/>
    <lineage>
        <taxon>Eukaryota</taxon>
        <taxon>Fungi</taxon>
        <taxon>Dikarya</taxon>
        <taxon>Basidiomycota</taxon>
        <taxon>Ustilaginomycotina</taxon>
        <taxon>Exobasidiomycetes</taxon>
        <taxon>Tilletiales</taxon>
        <taxon>Tilletiaceae</taxon>
        <taxon>Tilletia</taxon>
    </lineage>
</organism>
<keyword evidence="11" id="KW-1185">Reference proteome</keyword>
<evidence type="ECO:0000313" key="10">
    <source>
        <dbReference type="EMBL" id="KAK0556850.1"/>
    </source>
</evidence>
<feature type="region of interest" description="Disordered" evidence="8">
    <location>
        <begin position="165"/>
        <end position="214"/>
    </location>
</feature>
<dbReference type="GO" id="GO:0005634">
    <property type="term" value="C:nucleus"/>
    <property type="evidence" value="ECO:0007669"/>
    <property type="project" value="TreeGrafter"/>
</dbReference>
<evidence type="ECO:0000256" key="6">
    <source>
        <dbReference type="ARBA" id="ARBA00029677"/>
    </source>
</evidence>
<sequence>MAPASELTSSPFKDALSHSHLVGGNPGASSSTSDDRATRRHSAHVSRTWIYDFDSSLGYPPEFTMPYPNGSGPKRNGPGPDGLPTPAPVPLEMYALATLRLNLFQSSTDPAGGQSGPRLPLNLRPKFRVIPAQQFLENFASDRRHMRQAGPGLDPQTNSLQVPVRSRRGTVPGSPDGGVAAVEVGSAPGSPMSPSTPVSPGAGSDNKEELWTKPPPQWPLIVGPAASQRGEVHNLFDRYVPMDAASIVASMVTDTEDDHKAYGVVLDADSFVSALWTGAVPAVASNIAVDPRVQKASANGHPSYGPPAQGGHPHPGSRPRMNPQQAPAYPYRPPPNAQPQYHPNPYQNHSAPVSPVDLPSAHDGATDALLNRRTWVSRPPPPVPDGPGFVPDPRDPEYVTMIGEYYESYASSAYGHHQPRGMPNGSGAAGVGANGNANIGHGARRGGRIESPYFAAYLQASYEARATVQSPQSPAMEMGAGSMSLLGSNY</sequence>
<reference evidence="10" key="1">
    <citation type="journal article" date="2023" name="PhytoFront">
        <title>Draft Genome Resources of Seven Strains of Tilletia horrida, Causal Agent of Kernel Smut of Rice.</title>
        <authorList>
            <person name="Khanal S."/>
            <person name="Antony Babu S."/>
            <person name="Zhou X.G."/>
        </authorList>
    </citation>
    <scope>NUCLEOTIDE SEQUENCE</scope>
    <source>
        <strain evidence="10">TX6</strain>
    </source>
</reference>
<evidence type="ECO:0000256" key="3">
    <source>
        <dbReference type="ARBA" id="ARBA00012718"/>
    </source>
</evidence>
<dbReference type="InterPro" id="IPR039733">
    <property type="entry name" value="NTAQ1"/>
</dbReference>
<evidence type="ECO:0000313" key="11">
    <source>
        <dbReference type="Proteomes" id="UP001176517"/>
    </source>
</evidence>
<dbReference type="EC" id="3.5.1.122" evidence="3"/>
<dbReference type="AlphaFoldDB" id="A0AAN6GXD4"/>
<protein>
    <recommendedName>
        <fullName evidence="4">Protein N-terminal glutamine amidohydrolase</fullName>
        <ecNumber evidence="3">3.5.1.122</ecNumber>
    </recommendedName>
    <alternativeName>
        <fullName evidence="6">Protein NH2-terminal glutamine deamidase</fullName>
    </alternativeName>
</protein>
<dbReference type="PANTHER" id="PTHR13035">
    <property type="entry name" value="PROTEIN N-TERMINAL GLUTAMINE AMIDOHYDROLASE"/>
    <property type="match status" value="1"/>
</dbReference>
<evidence type="ECO:0000256" key="5">
    <source>
        <dbReference type="ARBA" id="ARBA00022801"/>
    </source>
</evidence>
<dbReference type="PANTHER" id="PTHR13035:SF0">
    <property type="entry name" value="PROTEIN N-TERMINAL GLUTAMINE AMIDOHYDROLASE"/>
    <property type="match status" value="1"/>
</dbReference>
<dbReference type="Pfam" id="PF09764">
    <property type="entry name" value="Nt_Gln_amidase"/>
    <property type="match status" value="1"/>
</dbReference>
<name>A0AAN6GXD4_9BASI</name>
<comment type="subunit">
    <text evidence="2">Monomer.</text>
</comment>
<evidence type="ECO:0000256" key="2">
    <source>
        <dbReference type="ARBA" id="ARBA00011245"/>
    </source>
</evidence>
<evidence type="ECO:0000259" key="9">
    <source>
        <dbReference type="Pfam" id="PF09764"/>
    </source>
</evidence>
<accession>A0AAN6GXD4</accession>
<feature type="compositionally biased region" description="Polar residues" evidence="8">
    <location>
        <begin position="1"/>
        <end position="11"/>
    </location>
</feature>
<dbReference type="InterPro" id="IPR037132">
    <property type="entry name" value="N_Gln_amidohydro_ab_roll_sf"/>
</dbReference>
<evidence type="ECO:0000256" key="4">
    <source>
        <dbReference type="ARBA" id="ARBA00021247"/>
    </source>
</evidence>
<evidence type="ECO:0000256" key="1">
    <source>
        <dbReference type="ARBA" id="ARBA00008985"/>
    </source>
</evidence>
<feature type="region of interest" description="Disordered" evidence="8">
    <location>
        <begin position="296"/>
        <end position="393"/>
    </location>
</feature>
<dbReference type="EMBL" id="JAPDMZ010000010">
    <property type="protein sequence ID" value="KAK0556850.1"/>
    <property type="molecule type" value="Genomic_DNA"/>
</dbReference>
<dbReference type="Proteomes" id="UP001176517">
    <property type="component" value="Unassembled WGS sequence"/>
</dbReference>
<evidence type="ECO:0000256" key="7">
    <source>
        <dbReference type="ARBA" id="ARBA00048768"/>
    </source>
</evidence>
<feature type="domain" description="Protein N-terminal glutamine amidohydrolase alpha beta roll" evidence="9">
    <location>
        <begin position="88"/>
        <end position="149"/>
    </location>
</feature>
<dbReference type="InterPro" id="IPR023128">
    <property type="entry name" value="Prot_N_Gln_amidohydro_ab_roll"/>
</dbReference>
<dbReference type="GO" id="GO:0008418">
    <property type="term" value="F:protein-N-terminal asparagine amidohydrolase activity"/>
    <property type="evidence" value="ECO:0007669"/>
    <property type="project" value="InterPro"/>
</dbReference>
<dbReference type="GO" id="GO:0005829">
    <property type="term" value="C:cytosol"/>
    <property type="evidence" value="ECO:0007669"/>
    <property type="project" value="TreeGrafter"/>
</dbReference>
<dbReference type="GO" id="GO:0070773">
    <property type="term" value="F:protein-N-terminal glutamine amidohydrolase activity"/>
    <property type="evidence" value="ECO:0007669"/>
    <property type="project" value="UniProtKB-EC"/>
</dbReference>
<evidence type="ECO:0000256" key="8">
    <source>
        <dbReference type="SAM" id="MobiDB-lite"/>
    </source>
</evidence>
<feature type="region of interest" description="Disordered" evidence="8">
    <location>
        <begin position="64"/>
        <end position="85"/>
    </location>
</feature>
<gene>
    <name evidence="10" type="ORF">OC846_000877</name>
</gene>
<feature type="region of interest" description="Disordered" evidence="8">
    <location>
        <begin position="1"/>
        <end position="43"/>
    </location>
</feature>
<proteinExistence type="inferred from homology"/>